<feature type="region of interest" description="Disordered" evidence="2">
    <location>
        <begin position="924"/>
        <end position="1037"/>
    </location>
</feature>
<proteinExistence type="predicted"/>
<feature type="compositionally biased region" description="Basic and acidic residues" evidence="2">
    <location>
        <begin position="132"/>
        <end position="150"/>
    </location>
</feature>
<feature type="compositionally biased region" description="Low complexity" evidence="2">
    <location>
        <begin position="879"/>
        <end position="891"/>
    </location>
</feature>
<dbReference type="EMBL" id="JAHMUF010000013">
    <property type="protein sequence ID" value="KAG7193211.1"/>
    <property type="molecule type" value="Genomic_DNA"/>
</dbReference>
<feature type="compositionally biased region" description="Basic and acidic residues" evidence="2">
    <location>
        <begin position="571"/>
        <end position="626"/>
    </location>
</feature>
<feature type="region of interest" description="Disordered" evidence="2">
    <location>
        <begin position="828"/>
        <end position="906"/>
    </location>
</feature>
<comment type="caution">
    <text evidence="3">The sequence shown here is derived from an EMBL/GenBank/DDBJ whole genome shotgun (WGS) entry which is preliminary data.</text>
</comment>
<evidence type="ECO:0000313" key="4">
    <source>
        <dbReference type="Proteomes" id="UP000790833"/>
    </source>
</evidence>
<dbReference type="InterPro" id="IPR024527">
    <property type="entry name" value="Eisosome1"/>
</dbReference>
<feature type="compositionally biased region" description="Basic and acidic residues" evidence="2">
    <location>
        <begin position="187"/>
        <end position="207"/>
    </location>
</feature>
<evidence type="ECO:0000313" key="3">
    <source>
        <dbReference type="EMBL" id="KAG7193211.1"/>
    </source>
</evidence>
<feature type="coiled-coil region" evidence="1">
    <location>
        <begin position="670"/>
        <end position="805"/>
    </location>
</feature>
<keyword evidence="4" id="KW-1185">Reference proteome</keyword>
<evidence type="ECO:0000256" key="1">
    <source>
        <dbReference type="SAM" id="Coils"/>
    </source>
</evidence>
<dbReference type="Proteomes" id="UP000790833">
    <property type="component" value="Unassembled WGS sequence"/>
</dbReference>
<dbReference type="AlphaFoldDB" id="A0A9P7V894"/>
<feature type="region of interest" description="Disordered" evidence="2">
    <location>
        <begin position="570"/>
        <end position="626"/>
    </location>
</feature>
<feature type="coiled-coil region" evidence="1">
    <location>
        <begin position="319"/>
        <end position="481"/>
    </location>
</feature>
<gene>
    <name evidence="3" type="ORF">KQ657_000973</name>
</gene>
<reference evidence="3" key="1">
    <citation type="submission" date="2021-03" db="EMBL/GenBank/DDBJ databases">
        <authorList>
            <person name="Palmer J.M."/>
        </authorList>
    </citation>
    <scope>NUCLEOTIDE SEQUENCE</scope>
    <source>
        <strain evidence="3">ARV_011</strain>
    </source>
</reference>
<dbReference type="OrthoDB" id="4070583at2759"/>
<feature type="compositionally biased region" description="Basic and acidic residues" evidence="2">
    <location>
        <begin position="73"/>
        <end position="95"/>
    </location>
</feature>
<feature type="compositionally biased region" description="Polar residues" evidence="2">
    <location>
        <begin position="862"/>
        <end position="871"/>
    </location>
</feature>
<dbReference type="RefSeq" id="XP_043048759.1">
    <property type="nucleotide sequence ID" value="XM_043191787.1"/>
</dbReference>
<protein>
    <submittedName>
        <fullName evidence="3">Uncharacterized protein</fullName>
    </submittedName>
</protein>
<evidence type="ECO:0000256" key="2">
    <source>
        <dbReference type="SAM" id="MobiDB-lite"/>
    </source>
</evidence>
<feature type="compositionally biased region" description="Basic and acidic residues" evidence="2">
    <location>
        <begin position="977"/>
        <end position="1011"/>
    </location>
</feature>
<name>A0A9P7V894_9ASCO</name>
<accession>A0A9P7V894</accession>
<dbReference type="Pfam" id="PF12757">
    <property type="entry name" value="Eisosome1"/>
    <property type="match status" value="1"/>
</dbReference>
<keyword evidence="1" id="KW-0175">Coiled coil</keyword>
<feature type="region of interest" description="Disordered" evidence="2">
    <location>
        <begin position="64"/>
        <end position="207"/>
    </location>
</feature>
<dbReference type="GeneID" id="66114347"/>
<feature type="region of interest" description="Disordered" evidence="2">
    <location>
        <begin position="1"/>
        <end position="26"/>
    </location>
</feature>
<feature type="compositionally biased region" description="Acidic residues" evidence="2">
    <location>
        <begin position="96"/>
        <end position="125"/>
    </location>
</feature>
<sequence length="1079" mass="122289">MSETVDRRSSITSSIKATPPKQSGGVLKKLAANKEWVSPFRLGNTRNWHKDLQDLNNIDNIEIPKKFTSHPALDAKKKEKAAEVEDVKDSGTVKDDTEDDGDAEEKDADVEGAEGTEAVTDETVAEDALIAESERPLSEAELHEISSKTEDEPEAEAEQETEKEPTESNGHTETAEIEDIDIVTEQPESKSKDPQLEAIEAEREHILGGFKDEPVMLSHYSQLEATASKSVDKKLSDPNRVVNLGAGLKMTNSQIMAIAAQRVAPMLANINQQVSKTREEDELLRQEKIATKIQGHEKKLEGIFEKHVLKIGKSQAKFDKEIETQLLNLDNSMKNAEENAQKFHDDTKAEIQQYKDDYAEREEKAVSKHEDDKETLIKNHEELTATKQQELEDAKQGQIDANAAIEELNTKKEQLLESNSGLNSEIEEIESKLAAKLEELEDLKASHEEKRTAIAANISEREEINNNVKSSEAVLAEKKKKHGTLAAEVGVLAATLAAYGAKLSTLGSDKTARSTRLTEAKEHYNKWEAEKQEAARQVELEHLRQRKEAEQEVETKRIKAEQEAAALAIEEEAKRKKLEEETETKRLEEEERRKQIAESEETKKLEEEIARKKQEHEDAIKAEEERLAQIQKEKELEEELKRDPEYQRELRIQKRDMEKLAIIQQREEYEAQFETRKLQTEKEAEELRLEIEELKHKQTEKAEADRLEAERLAQLKLEEIDKLKKENEERMKIYESRIELENLQRTRLLEEVDHLKKIRELREEKARLAAQTVEDNKLSHVQKLIEERELEVDRLTRQIEMDDDEFYAFQAREKAFLGKSNDFAAEEPLKIVAPSSEGAREVQENVPSNSQKDVAPVIIPTSIPQSKSVEQPSPKDKSATSSSQEVSTTSSEGDANETPKKRRKSLRAALGFGGATAAIGGATAAAVAKTNSVIRSPSKKSKRPSTPETPRSEVQSKAVDEPLMRAIEPEEPMPKAPELKSEASELDEHKAEAPEVDEPKINAPERDEPKITRGNSTVSGKTESDVHELESDNEWETISVYEEVSSQEWDENRNDPNYLEVTQDEFEKKQKKVIENYDT</sequence>
<organism evidence="3 4">
    <name type="scientific">Scheffersomyces spartinae</name>
    <dbReference type="NCBI Taxonomy" id="45513"/>
    <lineage>
        <taxon>Eukaryota</taxon>
        <taxon>Fungi</taxon>
        <taxon>Dikarya</taxon>
        <taxon>Ascomycota</taxon>
        <taxon>Saccharomycotina</taxon>
        <taxon>Pichiomycetes</taxon>
        <taxon>Debaryomycetaceae</taxon>
        <taxon>Scheffersomyces</taxon>
    </lineage>
</organism>